<accession>A0ABT7JRN4</accession>
<dbReference type="PROSITE" id="PS50931">
    <property type="entry name" value="HTH_LYSR"/>
    <property type="match status" value="1"/>
</dbReference>
<gene>
    <name evidence="6" type="ORF">PY649_08535</name>
</gene>
<dbReference type="Pfam" id="PF00126">
    <property type="entry name" value="HTH_1"/>
    <property type="match status" value="1"/>
</dbReference>
<comment type="caution">
    <text evidence="6">The sequence shown here is derived from an EMBL/GenBank/DDBJ whole genome shotgun (WGS) entry which is preliminary data.</text>
</comment>
<dbReference type="Gene3D" id="3.40.190.10">
    <property type="entry name" value="Periplasmic binding protein-like II"/>
    <property type="match status" value="2"/>
</dbReference>
<dbReference type="InterPro" id="IPR000847">
    <property type="entry name" value="LysR_HTH_N"/>
</dbReference>
<dbReference type="Proteomes" id="UP001172645">
    <property type="component" value="Unassembled WGS sequence"/>
</dbReference>
<keyword evidence="4" id="KW-0804">Transcription</keyword>
<dbReference type="Pfam" id="PF03466">
    <property type="entry name" value="LysR_substrate"/>
    <property type="match status" value="1"/>
</dbReference>
<organism evidence="6 7">
    <name type="scientific">Rhizobium mayense</name>
    <dbReference type="NCBI Taxonomy" id="1312184"/>
    <lineage>
        <taxon>Bacteria</taxon>
        <taxon>Pseudomonadati</taxon>
        <taxon>Pseudomonadota</taxon>
        <taxon>Alphaproteobacteria</taxon>
        <taxon>Hyphomicrobiales</taxon>
        <taxon>Rhizobiaceae</taxon>
        <taxon>Rhizobium/Agrobacterium group</taxon>
        <taxon>Rhizobium</taxon>
    </lineage>
</organism>
<dbReference type="InterPro" id="IPR036388">
    <property type="entry name" value="WH-like_DNA-bd_sf"/>
</dbReference>
<evidence type="ECO:0000313" key="6">
    <source>
        <dbReference type="EMBL" id="MDL2398936.1"/>
    </source>
</evidence>
<dbReference type="InterPro" id="IPR005119">
    <property type="entry name" value="LysR_subst-bd"/>
</dbReference>
<evidence type="ECO:0000256" key="1">
    <source>
        <dbReference type="ARBA" id="ARBA00009437"/>
    </source>
</evidence>
<keyword evidence="3" id="KW-0238">DNA-binding</keyword>
<dbReference type="RefSeq" id="WP_285867831.1">
    <property type="nucleotide sequence ID" value="NZ_JARFYM010000004.1"/>
</dbReference>
<dbReference type="SUPFAM" id="SSF46785">
    <property type="entry name" value="Winged helix' DNA-binding domain"/>
    <property type="match status" value="1"/>
</dbReference>
<evidence type="ECO:0000256" key="4">
    <source>
        <dbReference type="ARBA" id="ARBA00023163"/>
    </source>
</evidence>
<evidence type="ECO:0000256" key="2">
    <source>
        <dbReference type="ARBA" id="ARBA00023015"/>
    </source>
</evidence>
<sequence>MDTPPDLELDLLRAFIAVAEAGSFTAAAEVVGRSQSAVSQKVLRLEEVLQMRVLNRTSRSISLTRSGERLLLAGKRLLAQYEAFIDEMRSPAPVSLLRLGISENLVHTQLPAVLARFCREFPGIELELNTTTSEELFAEYDAGRLDVVIAKTREESSSHAGQVIWREPLVWIAGPDYQPDAKAPARLVMMRPPCMYRAIMTETLDAIGREWVTACTASNLIGTRAAVAGGLGVTVLGKSFVQPGVQVLRPSDQWPPLPATEVSVIGDVPELQHVIRPLVNLLSQTLMESASLTLDTPMASATIQ</sequence>
<dbReference type="PANTHER" id="PTHR30579">
    <property type="entry name" value="TRANSCRIPTIONAL REGULATOR"/>
    <property type="match status" value="1"/>
</dbReference>
<keyword evidence="7" id="KW-1185">Reference proteome</keyword>
<evidence type="ECO:0000256" key="3">
    <source>
        <dbReference type="ARBA" id="ARBA00023125"/>
    </source>
</evidence>
<dbReference type="PANTHER" id="PTHR30579:SF7">
    <property type="entry name" value="HTH-TYPE TRANSCRIPTIONAL REGULATOR LRHA-RELATED"/>
    <property type="match status" value="1"/>
</dbReference>
<dbReference type="Gene3D" id="1.10.10.10">
    <property type="entry name" value="Winged helix-like DNA-binding domain superfamily/Winged helix DNA-binding domain"/>
    <property type="match status" value="1"/>
</dbReference>
<keyword evidence="2" id="KW-0805">Transcription regulation</keyword>
<feature type="domain" description="HTH lysR-type" evidence="5">
    <location>
        <begin position="7"/>
        <end position="64"/>
    </location>
</feature>
<dbReference type="SUPFAM" id="SSF53850">
    <property type="entry name" value="Periplasmic binding protein-like II"/>
    <property type="match status" value="1"/>
</dbReference>
<evidence type="ECO:0000259" key="5">
    <source>
        <dbReference type="PROSITE" id="PS50931"/>
    </source>
</evidence>
<dbReference type="InterPro" id="IPR036390">
    <property type="entry name" value="WH_DNA-bd_sf"/>
</dbReference>
<evidence type="ECO:0000313" key="7">
    <source>
        <dbReference type="Proteomes" id="UP001172645"/>
    </source>
</evidence>
<protein>
    <submittedName>
        <fullName evidence="6">LysR substrate-binding domain-containing protein</fullName>
    </submittedName>
</protein>
<name>A0ABT7JRN4_9HYPH</name>
<comment type="similarity">
    <text evidence="1">Belongs to the LysR transcriptional regulatory family.</text>
</comment>
<reference evidence="6" key="1">
    <citation type="submission" date="2023-06" db="EMBL/GenBank/DDBJ databases">
        <title>Phylogenetic Diversity of Rhizobium strains.</title>
        <authorList>
            <person name="Moura F.T."/>
            <person name="Helene L.C.F."/>
            <person name="Hungria M."/>
        </authorList>
    </citation>
    <scope>NUCLEOTIDE SEQUENCE</scope>
    <source>
        <strain evidence="6">CCGE526</strain>
    </source>
</reference>
<proteinExistence type="inferred from homology"/>
<dbReference type="EMBL" id="JARFYM010000004">
    <property type="protein sequence ID" value="MDL2398936.1"/>
    <property type="molecule type" value="Genomic_DNA"/>
</dbReference>
<dbReference type="InterPro" id="IPR050176">
    <property type="entry name" value="LTTR"/>
</dbReference>